<keyword evidence="5" id="KW-1185">Reference proteome</keyword>
<reference evidence="4 5" key="1">
    <citation type="submission" date="2011-02" db="EMBL/GenBank/DDBJ databases">
        <title>The Genome Sequence of Sphaeroforma arctica JP610.</title>
        <authorList>
            <consortium name="The Broad Institute Genome Sequencing Platform"/>
            <person name="Russ C."/>
            <person name="Cuomo C."/>
            <person name="Young S.K."/>
            <person name="Zeng Q."/>
            <person name="Gargeya S."/>
            <person name="Alvarado L."/>
            <person name="Berlin A."/>
            <person name="Chapman S.B."/>
            <person name="Chen Z."/>
            <person name="Freedman E."/>
            <person name="Gellesch M."/>
            <person name="Goldberg J."/>
            <person name="Griggs A."/>
            <person name="Gujja S."/>
            <person name="Heilman E."/>
            <person name="Heiman D."/>
            <person name="Howarth C."/>
            <person name="Mehta T."/>
            <person name="Neiman D."/>
            <person name="Pearson M."/>
            <person name="Roberts A."/>
            <person name="Saif S."/>
            <person name="Shea T."/>
            <person name="Shenoy N."/>
            <person name="Sisk P."/>
            <person name="Stolte C."/>
            <person name="Sykes S."/>
            <person name="White J."/>
            <person name="Yandava C."/>
            <person name="Burger G."/>
            <person name="Gray M.W."/>
            <person name="Holland P.W.H."/>
            <person name="King N."/>
            <person name="Lang F.B.F."/>
            <person name="Roger A.J."/>
            <person name="Ruiz-Trillo I."/>
            <person name="Haas B."/>
            <person name="Nusbaum C."/>
            <person name="Birren B."/>
        </authorList>
    </citation>
    <scope>NUCLEOTIDE SEQUENCE [LARGE SCALE GENOMIC DNA]</scope>
    <source>
        <strain evidence="4 5">JP610</strain>
    </source>
</reference>
<feature type="compositionally biased region" description="Basic and acidic residues" evidence="2">
    <location>
        <begin position="877"/>
        <end position="899"/>
    </location>
</feature>
<evidence type="ECO:0000256" key="2">
    <source>
        <dbReference type="SAM" id="MobiDB-lite"/>
    </source>
</evidence>
<feature type="domain" description="BRCT" evidence="3">
    <location>
        <begin position="123"/>
        <end position="191"/>
    </location>
</feature>
<dbReference type="PANTHER" id="PTHR13561:SF20">
    <property type="entry name" value="DNA TOPOISOMERASE 2-BINDING PROTEIN 1"/>
    <property type="match status" value="1"/>
</dbReference>
<dbReference type="InterPro" id="IPR001357">
    <property type="entry name" value="BRCT_dom"/>
</dbReference>
<feature type="compositionally biased region" description="Basic and acidic residues" evidence="2">
    <location>
        <begin position="584"/>
        <end position="593"/>
    </location>
</feature>
<feature type="region of interest" description="Disordered" evidence="2">
    <location>
        <begin position="584"/>
        <end position="637"/>
    </location>
</feature>
<feature type="region of interest" description="Disordered" evidence="2">
    <location>
        <begin position="1342"/>
        <end position="1377"/>
    </location>
</feature>
<feature type="compositionally biased region" description="Polar residues" evidence="2">
    <location>
        <begin position="927"/>
        <end position="953"/>
    </location>
</feature>
<name>A0A0L0FTC4_9EUKA</name>
<dbReference type="PANTHER" id="PTHR13561">
    <property type="entry name" value="DNA REPLICATION REGULATOR DPB11-RELATED"/>
    <property type="match status" value="1"/>
</dbReference>
<keyword evidence="1" id="KW-0677">Repeat</keyword>
<dbReference type="InterPro" id="IPR059215">
    <property type="entry name" value="BRCT2_TopBP1-like"/>
</dbReference>
<feature type="region of interest" description="Disordered" evidence="2">
    <location>
        <begin position="1207"/>
        <end position="1230"/>
    </location>
</feature>
<feature type="compositionally biased region" description="Polar residues" evidence="2">
    <location>
        <begin position="1221"/>
        <end position="1230"/>
    </location>
</feature>
<feature type="domain" description="BRCT" evidence="3">
    <location>
        <begin position="685"/>
        <end position="797"/>
    </location>
</feature>
<dbReference type="GO" id="GO:0033314">
    <property type="term" value="P:mitotic DNA replication checkpoint signaling"/>
    <property type="evidence" value="ECO:0007669"/>
    <property type="project" value="TreeGrafter"/>
</dbReference>
<evidence type="ECO:0000256" key="1">
    <source>
        <dbReference type="ARBA" id="ARBA00022737"/>
    </source>
</evidence>
<dbReference type="InterPro" id="IPR036420">
    <property type="entry name" value="BRCT_dom_sf"/>
</dbReference>
<feature type="region of interest" description="Disordered" evidence="2">
    <location>
        <begin position="506"/>
        <end position="570"/>
    </location>
</feature>
<dbReference type="SMART" id="SM00292">
    <property type="entry name" value="BRCT"/>
    <property type="match status" value="3"/>
</dbReference>
<proteinExistence type="predicted"/>
<feature type="region of interest" description="Disordered" evidence="2">
    <location>
        <begin position="441"/>
        <end position="460"/>
    </location>
</feature>
<organism evidence="4 5">
    <name type="scientific">Sphaeroforma arctica JP610</name>
    <dbReference type="NCBI Taxonomy" id="667725"/>
    <lineage>
        <taxon>Eukaryota</taxon>
        <taxon>Ichthyosporea</taxon>
        <taxon>Ichthyophonida</taxon>
        <taxon>Sphaeroforma</taxon>
    </lineage>
</organism>
<dbReference type="GeneID" id="25908875"/>
<dbReference type="OrthoDB" id="251770at2759"/>
<dbReference type="eggNOG" id="KOG1929">
    <property type="taxonomic scope" value="Eukaryota"/>
</dbReference>
<dbReference type="Gene3D" id="3.40.50.10190">
    <property type="entry name" value="BRCT domain"/>
    <property type="match status" value="3"/>
</dbReference>
<feature type="domain" description="BRCT" evidence="3">
    <location>
        <begin position="1254"/>
        <end position="1342"/>
    </location>
</feature>
<accession>A0A0L0FTC4</accession>
<feature type="compositionally biased region" description="Low complexity" evidence="2">
    <location>
        <begin position="955"/>
        <end position="969"/>
    </location>
</feature>
<dbReference type="Pfam" id="PF12738">
    <property type="entry name" value="PTCB-BRCT"/>
    <property type="match status" value="2"/>
</dbReference>
<dbReference type="GO" id="GO:0006270">
    <property type="term" value="P:DNA replication initiation"/>
    <property type="evidence" value="ECO:0007669"/>
    <property type="project" value="TreeGrafter"/>
</dbReference>
<evidence type="ECO:0000259" key="3">
    <source>
        <dbReference type="PROSITE" id="PS50172"/>
    </source>
</evidence>
<dbReference type="GO" id="GO:0007095">
    <property type="term" value="P:mitotic G2 DNA damage checkpoint signaling"/>
    <property type="evidence" value="ECO:0007669"/>
    <property type="project" value="TreeGrafter"/>
</dbReference>
<feature type="compositionally biased region" description="Low complexity" evidence="2">
    <location>
        <begin position="1423"/>
        <end position="1434"/>
    </location>
</feature>
<dbReference type="CDD" id="cd17731">
    <property type="entry name" value="BRCT_TopBP1_rpt2_like"/>
    <property type="match status" value="1"/>
</dbReference>
<feature type="region of interest" description="Disordered" evidence="2">
    <location>
        <begin position="867"/>
        <end position="1085"/>
    </location>
</feature>
<feature type="compositionally biased region" description="Polar residues" evidence="2">
    <location>
        <begin position="970"/>
        <end position="987"/>
    </location>
</feature>
<dbReference type="EMBL" id="KQ242344">
    <property type="protein sequence ID" value="KNC79223.1"/>
    <property type="molecule type" value="Genomic_DNA"/>
</dbReference>
<sequence length="1570" mass="170864">MFCAVLFRRLLKQDLPIGSIILQHPLTHALQHRFLQYLGEPPADKSATLWLVFDSFALDGFSTYVNAAASWEGARVHIFGLSLVLTAPHTGFLPAVAYPVFCGTLRAVTSCSAGLKPDVKVALEAKLRLMGGTSEGQLKHRTTHLITADVLSDKYKVALGGMSYIAFLVVKYKVALGGSKTIVQPSWVGACWTASEHLFLDYISQKSTSDVRKPPRADLDFELLQRTHRLPPFAALVVCAVALDEEERNLIESLVNSNGGQFHRAMSKVAGKTGQFIIKVDGKDQLIKIKTRKEGTAGYAKSGLTESKNSDRGNLVICDSLQGDSALLSANHSAASTLAAPGKCTRERKCTSVDDGSDVSDGVRNSTKDVKPVVRRDKDGKLLSIDEHTHDTDMGPIRSRYKDTVTKETNGDRRYREPSEHVREARRDREKQQYIQRNVEMSRQRDVARERERAQEKEKARVRVKVEQNPKTLETKGMSADMPGLKMDMGAYLEAYDEYADTVVPSQPTNGVTEASARASKRTRTRTEDSSREIVINASERQKNTRTHTHTAVGKHATTGKMAHSARAKSNGPTTYIATHEAAHTEAQADSRHNSAHQASQSETHRDNTHTSTCATTAQPGNQPNWNGPLMSSTPTTPSPLNVRLSVALLSVLANQKALQKAVAVATAASKSREGLMGDDAGTVGHDGLMSHCAVFLIGLSSKSSSRSLIRQCLSRMGASRFVSLNRTVTHVIVAGDFREGTQHDHDHTHAQLTEILAQTRRCAATGGLLGFKMVSLDWLLDSCTRQRLLAEERYEVYMREGVVGNMRRGVAYGERGSVASEYTLAVDIADKQSVRNLENWEEVFPREGTDVEDNYPGMDEELENTRRAAGVGGSRRSRDEGPAVKAVKSEKAAIKVEDLVGEDEPTAVKGEAQDDGYSGDRDPRNKAQTQDTNPTRNQTFSNNPTHNQTIGKNSAAADTTKSAASRDSYSNNIFSKSANASGTHGYNNRDGKRGVGVTGEVEVPLTGGDSTTIHGGCDHTTRSHSGNHGNDKSTDSGSSDKPGQVNGHHSPREETASAKANTTRGTDTQTHSLHSNEGSDSDSSAEDIVQMFAGSVVVLPPGFHSGETELIVESIEERGGDVYLGTQAQGDLTRYLGVCERKSADVLTDTAQQTTTVYLLLPTVHGRDIRSHADVMLRGYTGACVCVNELWLEVCVNTNRLEAMTPAPNHPPKQSDTHAQHQSVASSPIPTTSKCDYSYQYTPLLAPVPTAMALVSLFAGVLCSASQLTRARREFVSALMQYCGGMYTTDLYRKVSHLVCERAEDKKYRTATAWGIKCVTAQWLIDCVQRGAVLPVDTTRHRVGEETSANTDTQLSTQGTQLHTQPNTYTPGDTQATVHTHIDGVSHSPVDTQVPVYSHRDRHTRTQSETQPPVHTQRESNTHTAPPAHSQAHPQPPPHPHTHLPVHTTHIPPTRRNNHTADTVSVDHGDGRMGAHVVSVDGRITERGVAMETMTAAEVIELDAVEVPDPEPSQVAIATDGSVVDITGANEPTSGANDKESTPRLCSQLTKSLRRKMLEVCGYAKIGFM</sequence>
<dbReference type="Proteomes" id="UP000054560">
    <property type="component" value="Unassembled WGS sequence"/>
</dbReference>
<feature type="region of interest" description="Disordered" evidence="2">
    <location>
        <begin position="407"/>
        <end position="432"/>
    </location>
</feature>
<evidence type="ECO:0000313" key="4">
    <source>
        <dbReference type="EMBL" id="KNC79223.1"/>
    </source>
</evidence>
<dbReference type="RefSeq" id="XP_014153125.1">
    <property type="nucleotide sequence ID" value="XM_014297650.1"/>
</dbReference>
<feature type="region of interest" description="Disordered" evidence="2">
    <location>
        <begin position="1401"/>
        <end position="1474"/>
    </location>
</feature>
<gene>
    <name evidence="4" type="ORF">SARC_08371</name>
</gene>
<dbReference type="SUPFAM" id="SSF52113">
    <property type="entry name" value="BRCT domain"/>
    <property type="match status" value="3"/>
</dbReference>
<feature type="compositionally biased region" description="Low complexity" evidence="2">
    <location>
        <begin position="1444"/>
        <end position="1455"/>
    </location>
</feature>
<evidence type="ECO:0000313" key="5">
    <source>
        <dbReference type="Proteomes" id="UP000054560"/>
    </source>
</evidence>
<feature type="compositionally biased region" description="Polar residues" evidence="2">
    <location>
        <begin position="1059"/>
        <end position="1079"/>
    </location>
</feature>
<dbReference type="PROSITE" id="PS50172">
    <property type="entry name" value="BRCT"/>
    <property type="match status" value="3"/>
</dbReference>
<protein>
    <recommendedName>
        <fullName evidence="3">BRCT domain-containing protein</fullName>
    </recommendedName>
</protein>
<feature type="compositionally biased region" description="Polar residues" evidence="2">
    <location>
        <begin position="610"/>
        <end position="626"/>
    </location>
</feature>
<feature type="compositionally biased region" description="Polar residues" evidence="2">
    <location>
        <begin position="1348"/>
        <end position="1377"/>
    </location>
</feature>
<dbReference type="STRING" id="667725.A0A0L0FTC4"/>